<gene>
    <name evidence="1" type="ordered locus">Mchl_0109</name>
</gene>
<dbReference type="AlphaFoldDB" id="B7L1G7"/>
<proteinExistence type="predicted"/>
<dbReference type="EMBL" id="CP001298">
    <property type="protein sequence ID" value="ACK81061.1"/>
    <property type="molecule type" value="Genomic_DNA"/>
</dbReference>
<sequence length="111" mass="12213">MESLLRHHYSALFCSPERFSGKHIVSIMAEPSPFRPDKAKDAIEGDGDFLLPICLPEPDVMIGEDVAIIVLTTAEDQRVGIPVGMQALSDLHEIIEEALRRMQAGEGNTVQ</sequence>
<dbReference type="KEGG" id="mch:Mchl_0109"/>
<protein>
    <submittedName>
        <fullName evidence="1">Uncharacterized protein</fullName>
    </submittedName>
</protein>
<organism evidence="1 2">
    <name type="scientific">Methylorubrum extorquens (strain CM4 / NCIMB 13688)</name>
    <name type="common">Methylobacterium extorquens</name>
    <dbReference type="NCBI Taxonomy" id="440085"/>
    <lineage>
        <taxon>Bacteria</taxon>
        <taxon>Pseudomonadati</taxon>
        <taxon>Pseudomonadota</taxon>
        <taxon>Alphaproteobacteria</taxon>
        <taxon>Hyphomicrobiales</taxon>
        <taxon>Methylobacteriaceae</taxon>
        <taxon>Methylorubrum</taxon>
    </lineage>
</organism>
<reference evidence="2" key="1">
    <citation type="submission" date="2008-12" db="EMBL/GenBank/DDBJ databases">
        <title>Complete sequence of chromosome of Methylobacterium chloromethanicum CM4.</title>
        <authorList>
            <consortium name="US DOE Joint Genome Institute"/>
            <person name="Lucas S."/>
            <person name="Copeland A."/>
            <person name="Lapidus A."/>
            <person name="Glavina del Rio T."/>
            <person name="Dalin E."/>
            <person name="Tice H."/>
            <person name="Bruce D."/>
            <person name="Goodwin L."/>
            <person name="Pitluck S."/>
            <person name="Chertkov O."/>
            <person name="Brettin T."/>
            <person name="Detter J.C."/>
            <person name="Han C."/>
            <person name="Larimer F."/>
            <person name="Land M."/>
            <person name="Hauser L."/>
            <person name="Kyrpides N."/>
            <person name="Mikhailova N."/>
            <person name="Marx C."/>
            <person name="Richardson P."/>
        </authorList>
    </citation>
    <scope>NUCLEOTIDE SEQUENCE [LARGE SCALE GENOMIC DNA]</scope>
    <source>
        <strain evidence="2">CM4 / NCIMB 13688</strain>
    </source>
</reference>
<dbReference type="Proteomes" id="UP000002385">
    <property type="component" value="Chromosome"/>
</dbReference>
<evidence type="ECO:0000313" key="1">
    <source>
        <dbReference type="EMBL" id="ACK81061.1"/>
    </source>
</evidence>
<reference evidence="1 2" key="2">
    <citation type="journal article" date="2012" name="J. Bacteriol.">
        <title>Complete genome sequences of six strains of the genus Methylobacterium.</title>
        <authorList>
            <person name="Marx C.J."/>
            <person name="Bringel F."/>
            <person name="Chistoserdova L."/>
            <person name="Moulin L."/>
            <person name="Farhan Ul Haque M."/>
            <person name="Fleischman D.E."/>
            <person name="Gruffaz C."/>
            <person name="Jourand P."/>
            <person name="Knief C."/>
            <person name="Lee M.C."/>
            <person name="Muller E.E."/>
            <person name="Nadalig T."/>
            <person name="Peyraud R."/>
            <person name="Roselli S."/>
            <person name="Russ L."/>
            <person name="Goodwin L.A."/>
            <person name="Ivanova N."/>
            <person name="Kyrpides N."/>
            <person name="Lajus A."/>
            <person name="Land M.L."/>
            <person name="Medigue C."/>
            <person name="Mikhailova N."/>
            <person name="Nolan M."/>
            <person name="Woyke T."/>
            <person name="Stolyar S."/>
            <person name="Vorholt J.A."/>
            <person name="Vuilleumier S."/>
        </authorList>
    </citation>
    <scope>NUCLEOTIDE SEQUENCE [LARGE SCALE GENOMIC DNA]</scope>
    <source>
        <strain evidence="2">CM4 / NCIMB 13688</strain>
    </source>
</reference>
<accession>B7L1G7</accession>
<evidence type="ECO:0000313" key="2">
    <source>
        <dbReference type="Proteomes" id="UP000002385"/>
    </source>
</evidence>
<name>B7L1G7_METC4</name>
<dbReference type="HOGENOM" id="CLU_2206925_0_0_5"/>